<evidence type="ECO:0000256" key="8">
    <source>
        <dbReference type="PROSITE-ProRule" id="PRU01360"/>
    </source>
</evidence>
<comment type="caution">
    <text evidence="13">The sequence shown here is derived from an EMBL/GenBank/DDBJ whole genome shotgun (WGS) entry which is preliminary data.</text>
</comment>
<feature type="domain" description="TonB-dependent receptor plug" evidence="12">
    <location>
        <begin position="54"/>
        <end position="163"/>
    </location>
</feature>
<feature type="domain" description="TonB-dependent receptor-like beta-barrel" evidence="11">
    <location>
        <begin position="275"/>
        <end position="645"/>
    </location>
</feature>
<keyword evidence="2 8" id="KW-0813">Transport</keyword>
<dbReference type="RefSeq" id="WP_377353847.1">
    <property type="nucleotide sequence ID" value="NZ_JBHTLQ010000027.1"/>
</dbReference>
<evidence type="ECO:0000256" key="5">
    <source>
        <dbReference type="ARBA" id="ARBA00023077"/>
    </source>
</evidence>
<dbReference type="InterPro" id="IPR037066">
    <property type="entry name" value="Plug_dom_sf"/>
</dbReference>
<dbReference type="PANTHER" id="PTHR30069">
    <property type="entry name" value="TONB-DEPENDENT OUTER MEMBRANE RECEPTOR"/>
    <property type="match status" value="1"/>
</dbReference>
<dbReference type="PROSITE" id="PS52016">
    <property type="entry name" value="TONB_DEPENDENT_REC_3"/>
    <property type="match status" value="1"/>
</dbReference>
<evidence type="ECO:0000313" key="14">
    <source>
        <dbReference type="Proteomes" id="UP001597216"/>
    </source>
</evidence>
<dbReference type="Gene3D" id="2.40.170.20">
    <property type="entry name" value="TonB-dependent receptor, beta-barrel domain"/>
    <property type="match status" value="1"/>
</dbReference>
<dbReference type="EMBL" id="JBHTLQ010000027">
    <property type="protein sequence ID" value="MFD1191437.1"/>
    <property type="molecule type" value="Genomic_DNA"/>
</dbReference>
<evidence type="ECO:0000256" key="7">
    <source>
        <dbReference type="ARBA" id="ARBA00023237"/>
    </source>
</evidence>
<feature type="chain" id="PRO_5047305209" evidence="10">
    <location>
        <begin position="22"/>
        <end position="684"/>
    </location>
</feature>
<evidence type="ECO:0000256" key="10">
    <source>
        <dbReference type="SAM" id="SignalP"/>
    </source>
</evidence>
<keyword evidence="7 8" id="KW-0998">Cell outer membrane</keyword>
<proteinExistence type="inferred from homology"/>
<dbReference type="InterPro" id="IPR012910">
    <property type="entry name" value="Plug_dom"/>
</dbReference>
<organism evidence="13 14">
    <name type="scientific">Phenylobacterium conjunctum</name>
    <dbReference type="NCBI Taxonomy" id="1298959"/>
    <lineage>
        <taxon>Bacteria</taxon>
        <taxon>Pseudomonadati</taxon>
        <taxon>Pseudomonadota</taxon>
        <taxon>Alphaproteobacteria</taxon>
        <taxon>Caulobacterales</taxon>
        <taxon>Caulobacteraceae</taxon>
        <taxon>Phenylobacterium</taxon>
    </lineage>
</organism>
<keyword evidence="4 8" id="KW-0812">Transmembrane</keyword>
<keyword evidence="3 8" id="KW-1134">Transmembrane beta strand</keyword>
<evidence type="ECO:0000259" key="11">
    <source>
        <dbReference type="Pfam" id="PF00593"/>
    </source>
</evidence>
<evidence type="ECO:0000313" key="13">
    <source>
        <dbReference type="EMBL" id="MFD1191437.1"/>
    </source>
</evidence>
<sequence length="684" mass="74004">MKFRLFATTALFALAALPAVAAEADGPTTVDSVIVTGARNPEDPPVVATARARLSETPGAVSVISAESYASRFTATTADLLRDAPGVFAQKKWGGDTRLSIRGSGIGNCCHNRGTLLAQDGVPFNEADGFGDFQLIDPMIARYTEVYKGGNALRFGGALLGGAINLVTPTGRNAGADNLLRLDGGSYGTLRVHGELARVVGDWDGFAAVTAQTVEGWRAQSKGQEQHASLNIGRQFGEDREVRFILSGGFVHQEIPGSLSLAQALSKPQAANAGNLALNYQRDMGSVRGAVQTRWRLSDATVFEGGVYATWKDLDHPIFQVIDQESRNWGVFGRFDTETELAGKRADVFYGVSFRSGDMDANQWVNLAGSRGSQTAKSRQNAKALDVFAEGRLFVTDQLAVVAGGSYGRAEREYQGFKLAGVASSFDLSRSKTYDWFAPRLGLLWQDETGAQVFANLTRSVEPPNFGALSPTATGFTPLQPQEAWTAEVGTRGRRGPILWDVAIYRANLKHELLNYTVNAALGIPASTFNADKTVHQGIEAGLDWQMNPALRLRQTYAWSDFKFDGDVQYGGRRLPVVPEHVYRAELRYEHPAGWFVAPSVEWVMSDVMVDYMNTLKAPSYAVGNLSAGWTLTKGVKVYVDVRNLADKRYVSNVTAVTNAATASTLVFFPGDGRSVFGGVTLSF</sequence>
<comment type="similarity">
    <text evidence="8 9">Belongs to the TonB-dependent receptor family.</text>
</comment>
<dbReference type="SUPFAM" id="SSF56935">
    <property type="entry name" value="Porins"/>
    <property type="match status" value="1"/>
</dbReference>
<evidence type="ECO:0000256" key="4">
    <source>
        <dbReference type="ARBA" id="ARBA00022692"/>
    </source>
</evidence>
<evidence type="ECO:0000256" key="1">
    <source>
        <dbReference type="ARBA" id="ARBA00004571"/>
    </source>
</evidence>
<keyword evidence="13" id="KW-0675">Receptor</keyword>
<evidence type="ECO:0000256" key="9">
    <source>
        <dbReference type="RuleBase" id="RU003357"/>
    </source>
</evidence>
<protein>
    <submittedName>
        <fullName evidence="13">TonB-dependent receptor family protein</fullName>
    </submittedName>
</protein>
<dbReference type="InterPro" id="IPR039426">
    <property type="entry name" value="TonB-dep_rcpt-like"/>
</dbReference>
<keyword evidence="14" id="KW-1185">Reference proteome</keyword>
<feature type="signal peptide" evidence="10">
    <location>
        <begin position="1"/>
        <end position="21"/>
    </location>
</feature>
<dbReference type="PANTHER" id="PTHR30069:SF28">
    <property type="entry name" value="TONB-DEPENDENT RECEPTOR YNCD-RELATED"/>
    <property type="match status" value="1"/>
</dbReference>
<comment type="subcellular location">
    <subcellularLocation>
        <location evidence="1 8">Cell outer membrane</location>
        <topology evidence="1 8">Multi-pass membrane protein</topology>
    </subcellularLocation>
</comment>
<evidence type="ECO:0000259" key="12">
    <source>
        <dbReference type="Pfam" id="PF07715"/>
    </source>
</evidence>
<dbReference type="Proteomes" id="UP001597216">
    <property type="component" value="Unassembled WGS sequence"/>
</dbReference>
<evidence type="ECO:0000256" key="3">
    <source>
        <dbReference type="ARBA" id="ARBA00022452"/>
    </source>
</evidence>
<name>A0ABW3T2Q9_9CAUL</name>
<dbReference type="Gene3D" id="2.170.130.10">
    <property type="entry name" value="TonB-dependent receptor, plug domain"/>
    <property type="match status" value="1"/>
</dbReference>
<evidence type="ECO:0000256" key="2">
    <source>
        <dbReference type="ARBA" id="ARBA00022448"/>
    </source>
</evidence>
<keyword evidence="10" id="KW-0732">Signal</keyword>
<dbReference type="Pfam" id="PF00593">
    <property type="entry name" value="TonB_dep_Rec_b-barrel"/>
    <property type="match status" value="1"/>
</dbReference>
<keyword evidence="5 9" id="KW-0798">TonB box</keyword>
<gene>
    <name evidence="13" type="ORF">ACFQ27_12680</name>
</gene>
<keyword evidence="6 8" id="KW-0472">Membrane</keyword>
<dbReference type="InterPro" id="IPR000531">
    <property type="entry name" value="Beta-barrel_TonB"/>
</dbReference>
<accession>A0ABW3T2Q9</accession>
<dbReference type="CDD" id="cd01347">
    <property type="entry name" value="ligand_gated_channel"/>
    <property type="match status" value="1"/>
</dbReference>
<evidence type="ECO:0000256" key="6">
    <source>
        <dbReference type="ARBA" id="ARBA00023136"/>
    </source>
</evidence>
<reference evidence="14" key="1">
    <citation type="journal article" date="2019" name="Int. J. Syst. Evol. Microbiol.">
        <title>The Global Catalogue of Microorganisms (GCM) 10K type strain sequencing project: providing services to taxonomists for standard genome sequencing and annotation.</title>
        <authorList>
            <consortium name="The Broad Institute Genomics Platform"/>
            <consortium name="The Broad Institute Genome Sequencing Center for Infectious Disease"/>
            <person name="Wu L."/>
            <person name="Ma J."/>
        </authorList>
    </citation>
    <scope>NUCLEOTIDE SEQUENCE [LARGE SCALE GENOMIC DNA]</scope>
    <source>
        <strain evidence="14">CCUG 55074</strain>
    </source>
</reference>
<dbReference type="Pfam" id="PF07715">
    <property type="entry name" value="Plug"/>
    <property type="match status" value="1"/>
</dbReference>
<dbReference type="InterPro" id="IPR036942">
    <property type="entry name" value="Beta-barrel_TonB_sf"/>
</dbReference>